<dbReference type="PRINTS" id="PR00410">
    <property type="entry name" value="PHEHYDRXLASE"/>
</dbReference>
<dbReference type="GO" id="GO:0042167">
    <property type="term" value="P:heme catabolic process"/>
    <property type="evidence" value="ECO:0007669"/>
    <property type="project" value="TreeGrafter"/>
</dbReference>
<dbReference type="Pfam" id="PF00175">
    <property type="entry name" value="NAD_binding_1"/>
    <property type="match status" value="1"/>
</dbReference>
<evidence type="ECO:0000259" key="5">
    <source>
        <dbReference type="PROSITE" id="PS51384"/>
    </source>
</evidence>
<dbReference type="RefSeq" id="WP_152159193.1">
    <property type="nucleotide sequence ID" value="NZ_WEHX01000146.1"/>
</dbReference>
<dbReference type="PANTHER" id="PTHR47878:SF2">
    <property type="entry name" value="OXIDOREDUCTASE FAD_NAD(P)-BINDING DOMAIN PROTEIN"/>
    <property type="match status" value="1"/>
</dbReference>
<evidence type="ECO:0000256" key="1">
    <source>
        <dbReference type="ARBA" id="ARBA00008312"/>
    </source>
</evidence>
<dbReference type="Gene3D" id="3.40.50.80">
    <property type="entry name" value="Nucleotide-binding domain of ferredoxin-NADP reductase (FNR) module"/>
    <property type="match status" value="1"/>
</dbReference>
<evidence type="ECO:0000313" key="6">
    <source>
        <dbReference type="EMBL" id="KAB7652485.1"/>
    </source>
</evidence>
<gene>
    <name evidence="6" type="ORF">GBM95_11305</name>
</gene>
<protein>
    <recommendedName>
        <fullName evidence="2">ferredoxin--NADP(+) reductase</fullName>
        <ecNumber evidence="2">1.18.1.2</ecNumber>
    </recommendedName>
</protein>
<dbReference type="InterPro" id="IPR051930">
    <property type="entry name" value="FNR_type-1"/>
</dbReference>
<dbReference type="OrthoDB" id="9784483at2"/>
<dbReference type="GO" id="GO:0004324">
    <property type="term" value="F:ferredoxin-NADP+ reductase activity"/>
    <property type="evidence" value="ECO:0007669"/>
    <property type="project" value="UniProtKB-EC"/>
</dbReference>
<evidence type="ECO:0000256" key="2">
    <source>
        <dbReference type="ARBA" id="ARBA00013223"/>
    </source>
</evidence>
<dbReference type="InterPro" id="IPR039261">
    <property type="entry name" value="FNR_nucleotide-bd"/>
</dbReference>
<dbReference type="EMBL" id="WEHX01000146">
    <property type="protein sequence ID" value="KAB7652485.1"/>
    <property type="molecule type" value="Genomic_DNA"/>
</dbReference>
<reference evidence="6 7" key="1">
    <citation type="submission" date="2019-10" db="EMBL/GenBank/DDBJ databases">
        <title>Genome diversity of Sutterella seckii.</title>
        <authorList>
            <person name="Chaplin A.V."/>
            <person name="Sokolova S.R."/>
            <person name="Mosin K.A."/>
            <person name="Ivanova E.L."/>
            <person name="Kochetkova T.O."/>
            <person name="Goltsov A.Y."/>
            <person name="Trofimov D.Y."/>
            <person name="Efimov B.A."/>
        </authorList>
    </citation>
    <scope>NUCLEOTIDE SEQUENCE [LARGE SCALE GENOMIC DNA]</scope>
    <source>
        <strain evidence="6 7">ASD393</strain>
    </source>
</reference>
<dbReference type="CDD" id="cd06195">
    <property type="entry name" value="FNR1"/>
    <property type="match status" value="1"/>
</dbReference>
<evidence type="ECO:0000313" key="7">
    <source>
        <dbReference type="Proteomes" id="UP000430564"/>
    </source>
</evidence>
<comment type="caution">
    <text evidence="6">The sequence shown here is derived from an EMBL/GenBank/DDBJ whole genome shotgun (WGS) entry which is preliminary data.</text>
</comment>
<proteinExistence type="inferred from homology"/>
<dbReference type="SUPFAM" id="SSF52343">
    <property type="entry name" value="Ferredoxin reductase-like, C-terminal NADP-linked domain"/>
    <property type="match status" value="1"/>
</dbReference>
<name>A0A6I1ETR3_9BURK</name>
<keyword evidence="3" id="KW-0547">Nucleotide-binding</keyword>
<dbReference type="PROSITE" id="PS51384">
    <property type="entry name" value="FAD_FR"/>
    <property type="match status" value="1"/>
</dbReference>
<dbReference type="EC" id="1.18.1.2" evidence="2"/>
<dbReference type="InterPro" id="IPR001433">
    <property type="entry name" value="OxRdtase_FAD/NAD-bd"/>
</dbReference>
<feature type="domain" description="FAD-binding FR-type" evidence="5">
    <location>
        <begin position="1"/>
        <end position="102"/>
    </location>
</feature>
<dbReference type="InterPro" id="IPR033892">
    <property type="entry name" value="FNR_bac"/>
</dbReference>
<organism evidence="6 7">
    <name type="scientific">Sutterella seckii</name>
    <dbReference type="NCBI Taxonomy" id="1944635"/>
    <lineage>
        <taxon>Bacteria</taxon>
        <taxon>Pseudomonadati</taxon>
        <taxon>Pseudomonadota</taxon>
        <taxon>Betaproteobacteria</taxon>
        <taxon>Burkholderiales</taxon>
        <taxon>Sutterellaceae</taxon>
        <taxon>Sutterella</taxon>
    </lineage>
</organism>
<dbReference type="GO" id="GO:0034599">
    <property type="term" value="P:cellular response to oxidative stress"/>
    <property type="evidence" value="ECO:0007669"/>
    <property type="project" value="TreeGrafter"/>
</dbReference>
<sequence>MQKIKLISRRLAALTLHVLQFERPEGFSFKPGQFARLGLPAETEGADPVIRGYSIASSPESPVLEFFITEVKGGALSPRICALNPGDSVLLDGDAEGALTPSRIPGGDTLWLLATGSGLSPFASIVRSSAVWDAWKDIVLVESVRKIEEAALARELVLSLPADRRPKLIVTTTREEDPARQGDLTGRIPELLKSGELEKAAGREITPEKSRLMLCGNPNFIADARATLKARGIVSPRFGKPGQLVVENFW</sequence>
<dbReference type="PANTHER" id="PTHR47878">
    <property type="entry name" value="OXIDOREDUCTASE FAD/NAD(P)-BINDING DOMAIN PROTEIN"/>
    <property type="match status" value="1"/>
</dbReference>
<dbReference type="SUPFAM" id="SSF63380">
    <property type="entry name" value="Riboflavin synthase domain-like"/>
    <property type="match status" value="1"/>
</dbReference>
<evidence type="ECO:0000256" key="3">
    <source>
        <dbReference type="ARBA" id="ARBA00022741"/>
    </source>
</evidence>
<dbReference type="InterPro" id="IPR017927">
    <property type="entry name" value="FAD-bd_FR_type"/>
</dbReference>
<evidence type="ECO:0000256" key="4">
    <source>
        <dbReference type="ARBA" id="ARBA00047776"/>
    </source>
</evidence>
<dbReference type="Gene3D" id="2.40.30.10">
    <property type="entry name" value="Translation factors"/>
    <property type="match status" value="1"/>
</dbReference>
<comment type="similarity">
    <text evidence="1">Belongs to the ferredoxin--NADP reductase type 1 family.</text>
</comment>
<comment type="catalytic activity">
    <reaction evidence="4">
        <text>2 reduced [2Fe-2S]-[ferredoxin] + NADP(+) + H(+) = 2 oxidized [2Fe-2S]-[ferredoxin] + NADPH</text>
        <dbReference type="Rhea" id="RHEA:20125"/>
        <dbReference type="Rhea" id="RHEA-COMP:10000"/>
        <dbReference type="Rhea" id="RHEA-COMP:10001"/>
        <dbReference type="ChEBI" id="CHEBI:15378"/>
        <dbReference type="ChEBI" id="CHEBI:33737"/>
        <dbReference type="ChEBI" id="CHEBI:33738"/>
        <dbReference type="ChEBI" id="CHEBI:57783"/>
        <dbReference type="ChEBI" id="CHEBI:58349"/>
        <dbReference type="EC" id="1.18.1.2"/>
    </reaction>
</comment>
<dbReference type="GO" id="GO:0000166">
    <property type="term" value="F:nucleotide binding"/>
    <property type="evidence" value="ECO:0007669"/>
    <property type="project" value="UniProtKB-KW"/>
</dbReference>
<accession>A0A6I1ETR3</accession>
<dbReference type="AlphaFoldDB" id="A0A6I1ETR3"/>
<dbReference type="InterPro" id="IPR017938">
    <property type="entry name" value="Riboflavin_synthase-like_b-brl"/>
</dbReference>
<dbReference type="Proteomes" id="UP000430564">
    <property type="component" value="Unassembled WGS sequence"/>
</dbReference>